<comment type="caution">
    <text evidence="8">The sequence shown here is derived from an EMBL/GenBank/DDBJ whole genome shotgun (WGS) entry which is preliminary data.</text>
</comment>
<keyword evidence="9" id="KW-1185">Reference proteome</keyword>
<feature type="transmembrane region" description="Helical" evidence="6">
    <location>
        <begin position="180"/>
        <end position="203"/>
    </location>
</feature>
<dbReference type="InterPro" id="IPR052337">
    <property type="entry name" value="SAT4-like"/>
</dbReference>
<dbReference type="Pfam" id="PF20684">
    <property type="entry name" value="Fung_rhodopsin"/>
    <property type="match status" value="1"/>
</dbReference>
<feature type="transmembrane region" description="Helical" evidence="6">
    <location>
        <begin position="133"/>
        <end position="157"/>
    </location>
</feature>
<organism evidence="8 9">
    <name type="scientific">Stereocaulon virgatum</name>
    <dbReference type="NCBI Taxonomy" id="373712"/>
    <lineage>
        <taxon>Eukaryota</taxon>
        <taxon>Fungi</taxon>
        <taxon>Dikarya</taxon>
        <taxon>Ascomycota</taxon>
        <taxon>Pezizomycotina</taxon>
        <taxon>Lecanoromycetes</taxon>
        <taxon>OSLEUM clade</taxon>
        <taxon>Lecanoromycetidae</taxon>
        <taxon>Lecanorales</taxon>
        <taxon>Lecanorineae</taxon>
        <taxon>Stereocaulaceae</taxon>
        <taxon>Stereocaulon</taxon>
    </lineage>
</organism>
<evidence type="ECO:0000256" key="6">
    <source>
        <dbReference type="SAM" id="Phobius"/>
    </source>
</evidence>
<feature type="transmembrane region" description="Helical" evidence="6">
    <location>
        <begin position="257"/>
        <end position="280"/>
    </location>
</feature>
<feature type="transmembrane region" description="Helical" evidence="6">
    <location>
        <begin position="98"/>
        <end position="121"/>
    </location>
</feature>
<evidence type="ECO:0000256" key="2">
    <source>
        <dbReference type="ARBA" id="ARBA00022692"/>
    </source>
</evidence>
<feature type="domain" description="Rhodopsin" evidence="7">
    <location>
        <begin position="41"/>
        <end position="277"/>
    </location>
</feature>
<feature type="transmembrane region" description="Helical" evidence="6">
    <location>
        <begin position="215"/>
        <end position="237"/>
    </location>
</feature>
<evidence type="ECO:0000259" key="7">
    <source>
        <dbReference type="Pfam" id="PF20684"/>
    </source>
</evidence>
<accession>A0ABR4A1Y8</accession>
<keyword evidence="4 6" id="KW-0472">Membrane</keyword>
<dbReference type="EMBL" id="JBEFKJ010000028">
    <property type="protein sequence ID" value="KAL2038961.1"/>
    <property type="molecule type" value="Genomic_DNA"/>
</dbReference>
<gene>
    <name evidence="8" type="ORF">N7G274_008301</name>
</gene>
<keyword evidence="3 6" id="KW-1133">Transmembrane helix</keyword>
<reference evidence="8 9" key="1">
    <citation type="submission" date="2024-09" db="EMBL/GenBank/DDBJ databases">
        <title>Rethinking Asexuality: The Enigmatic Case of Functional Sexual Genes in Lepraria (Stereocaulaceae).</title>
        <authorList>
            <person name="Doellman M."/>
            <person name="Sun Y."/>
            <person name="Barcenas-Pena A."/>
            <person name="Lumbsch H.T."/>
            <person name="Grewe F."/>
        </authorList>
    </citation>
    <scope>NUCLEOTIDE SEQUENCE [LARGE SCALE GENOMIC DNA]</scope>
    <source>
        <strain evidence="8 9">Mercado 3170</strain>
    </source>
</reference>
<name>A0ABR4A1Y8_9LECA</name>
<dbReference type="PANTHER" id="PTHR33048">
    <property type="entry name" value="PTH11-LIKE INTEGRAL MEMBRANE PROTEIN (AFU_ORTHOLOGUE AFUA_5G11245)"/>
    <property type="match status" value="1"/>
</dbReference>
<protein>
    <recommendedName>
        <fullName evidence="7">Rhodopsin domain-containing protein</fullName>
    </recommendedName>
</protein>
<evidence type="ECO:0000256" key="1">
    <source>
        <dbReference type="ARBA" id="ARBA00004141"/>
    </source>
</evidence>
<dbReference type="InterPro" id="IPR049326">
    <property type="entry name" value="Rhodopsin_dom_fungi"/>
</dbReference>
<dbReference type="Proteomes" id="UP001590950">
    <property type="component" value="Unassembled WGS sequence"/>
</dbReference>
<evidence type="ECO:0000256" key="4">
    <source>
        <dbReference type="ARBA" id="ARBA00023136"/>
    </source>
</evidence>
<evidence type="ECO:0000256" key="3">
    <source>
        <dbReference type="ARBA" id="ARBA00022989"/>
    </source>
</evidence>
<sequence length="372" mass="41244">MASTPSPGVILNYGNPSSLYPEIIATVILSFTLTTVFTAARLLAKRSFSPWTLEDYVLVLAWGCNIAMGSLSIVQGEMGLGRHSWNIGFSDAARLPHMAWIAELAYGPFFWVAKTAVLVQLMRIFTPNKSGAVYWTIHALIWGNLAVYTALFFATAFECSPQDKIWNPHISSGKCLERNIIIFVSAPVDSLSNLLILLLPIWAVWHLCLELKRKVWTIAIFATGVIGLVASICRMVYMTRLCFYDSDQLYVAGQVELWALAEMAAIILCTCFPMMPRFFIWIHSKYRSSQIQSPAPSPYHSHSKSGPVLLARAGVGKNVANSRESYAQIEENDGGPMGWWDRYTGQGIQKTVSIEMTRHDAAPNEAGPSVVV</sequence>
<keyword evidence="2 6" id="KW-0812">Transmembrane</keyword>
<feature type="transmembrane region" description="Helical" evidence="6">
    <location>
        <begin position="23"/>
        <end position="44"/>
    </location>
</feature>
<evidence type="ECO:0000256" key="5">
    <source>
        <dbReference type="ARBA" id="ARBA00038359"/>
    </source>
</evidence>
<dbReference type="PANTHER" id="PTHR33048:SF47">
    <property type="entry name" value="INTEGRAL MEMBRANE PROTEIN-RELATED"/>
    <property type="match status" value="1"/>
</dbReference>
<proteinExistence type="inferred from homology"/>
<comment type="similarity">
    <text evidence="5">Belongs to the SAT4 family.</text>
</comment>
<comment type="subcellular location">
    <subcellularLocation>
        <location evidence="1">Membrane</location>
        <topology evidence="1">Multi-pass membrane protein</topology>
    </subcellularLocation>
</comment>
<feature type="transmembrane region" description="Helical" evidence="6">
    <location>
        <begin position="56"/>
        <end position="78"/>
    </location>
</feature>
<evidence type="ECO:0000313" key="9">
    <source>
        <dbReference type="Proteomes" id="UP001590950"/>
    </source>
</evidence>
<evidence type="ECO:0000313" key="8">
    <source>
        <dbReference type="EMBL" id="KAL2038961.1"/>
    </source>
</evidence>